<protein>
    <recommendedName>
        <fullName evidence="3">N-acetyltransferase domain-containing protein</fullName>
    </recommendedName>
</protein>
<dbReference type="EMBL" id="JBHSNM010000005">
    <property type="protein sequence ID" value="MFC5571015.1"/>
    <property type="molecule type" value="Genomic_DNA"/>
</dbReference>
<gene>
    <name evidence="1" type="ORF">ACFPN1_13190</name>
</gene>
<evidence type="ECO:0008006" key="3">
    <source>
        <dbReference type="Google" id="ProtNLM"/>
    </source>
</evidence>
<proteinExistence type="predicted"/>
<sequence>MSVEFVSVWKQVTPELQAELVAFWSAHKAIADAGVATARARQAVCIARDGEGRIVGVGTAFVRVLQRLRQPMYYYRQFFAPEYRGQGQAMPFFNRARQILQAHNAALPVAESLGVLLEVESALLATRYDLAHVAAADSTFIGYSPRGLQLRVSYFEGARLLSPLAASPRDPMGSLP</sequence>
<keyword evidence="2" id="KW-1185">Reference proteome</keyword>
<organism evidence="1 2">
    <name type="scientific">Lysobacter yangpyeongensis</name>
    <dbReference type="NCBI Taxonomy" id="346182"/>
    <lineage>
        <taxon>Bacteria</taxon>
        <taxon>Pseudomonadati</taxon>
        <taxon>Pseudomonadota</taxon>
        <taxon>Gammaproteobacteria</taxon>
        <taxon>Lysobacterales</taxon>
        <taxon>Lysobacteraceae</taxon>
        <taxon>Lysobacter</taxon>
    </lineage>
</organism>
<comment type="caution">
    <text evidence="1">The sequence shown here is derived from an EMBL/GenBank/DDBJ whole genome shotgun (WGS) entry which is preliminary data.</text>
</comment>
<evidence type="ECO:0000313" key="2">
    <source>
        <dbReference type="Proteomes" id="UP001596036"/>
    </source>
</evidence>
<dbReference type="SUPFAM" id="SSF55729">
    <property type="entry name" value="Acyl-CoA N-acyltransferases (Nat)"/>
    <property type="match status" value="1"/>
</dbReference>
<dbReference type="RefSeq" id="WP_386755573.1">
    <property type="nucleotide sequence ID" value="NZ_JBHSNM010000005.1"/>
</dbReference>
<reference evidence="2" key="1">
    <citation type="journal article" date="2019" name="Int. J. Syst. Evol. Microbiol.">
        <title>The Global Catalogue of Microorganisms (GCM) 10K type strain sequencing project: providing services to taxonomists for standard genome sequencing and annotation.</title>
        <authorList>
            <consortium name="The Broad Institute Genomics Platform"/>
            <consortium name="The Broad Institute Genome Sequencing Center for Infectious Disease"/>
            <person name="Wu L."/>
            <person name="Ma J."/>
        </authorList>
    </citation>
    <scope>NUCLEOTIDE SEQUENCE [LARGE SCALE GENOMIC DNA]</scope>
    <source>
        <strain evidence="2">KACC 11407</strain>
    </source>
</reference>
<evidence type="ECO:0000313" key="1">
    <source>
        <dbReference type="EMBL" id="MFC5571015.1"/>
    </source>
</evidence>
<accession>A0ABW0SPM7</accession>
<name>A0ABW0SPM7_9GAMM</name>
<dbReference type="Proteomes" id="UP001596036">
    <property type="component" value="Unassembled WGS sequence"/>
</dbReference>
<dbReference type="InterPro" id="IPR016181">
    <property type="entry name" value="Acyl_CoA_acyltransferase"/>
</dbReference>